<dbReference type="CDD" id="cd06661">
    <property type="entry name" value="GGCT_like"/>
    <property type="match status" value="1"/>
</dbReference>
<evidence type="ECO:0000313" key="5">
    <source>
        <dbReference type="Proteomes" id="UP000218209"/>
    </source>
</evidence>
<keyword evidence="2" id="KW-0456">Lyase</keyword>
<evidence type="ECO:0000256" key="2">
    <source>
        <dbReference type="ARBA" id="ARBA00023239"/>
    </source>
</evidence>
<name>A0A1X6P3P3_PORUM</name>
<evidence type="ECO:0000256" key="3">
    <source>
        <dbReference type="SAM" id="MobiDB-lite"/>
    </source>
</evidence>
<dbReference type="PANTHER" id="PTHR12192:SF2">
    <property type="entry name" value="GLUTATHIONE-SPECIFIC GAMMA-GLUTAMYLCYCLOTRANSFERASE 2"/>
    <property type="match status" value="1"/>
</dbReference>
<dbReference type="PANTHER" id="PTHR12192">
    <property type="entry name" value="CATION TRANSPORT PROTEIN CHAC-RELATED"/>
    <property type="match status" value="1"/>
</dbReference>
<evidence type="ECO:0000313" key="4">
    <source>
        <dbReference type="EMBL" id="OSX75457.1"/>
    </source>
</evidence>
<dbReference type="AlphaFoldDB" id="A0A1X6P3P3"/>
<dbReference type="InterPro" id="IPR006840">
    <property type="entry name" value="ChaC"/>
</dbReference>
<dbReference type="InterPro" id="IPR036568">
    <property type="entry name" value="GGCT-like_sf"/>
</dbReference>
<dbReference type="EC" id="4.3.2.7" evidence="1"/>
<dbReference type="GO" id="GO:0005737">
    <property type="term" value="C:cytoplasm"/>
    <property type="evidence" value="ECO:0007669"/>
    <property type="project" value="TreeGrafter"/>
</dbReference>
<dbReference type="Proteomes" id="UP000218209">
    <property type="component" value="Unassembled WGS sequence"/>
</dbReference>
<dbReference type="GO" id="GO:0006751">
    <property type="term" value="P:glutathione catabolic process"/>
    <property type="evidence" value="ECO:0007669"/>
    <property type="project" value="InterPro"/>
</dbReference>
<dbReference type="Pfam" id="PF04752">
    <property type="entry name" value="ChaC"/>
    <property type="match status" value="1"/>
</dbReference>
<dbReference type="EMBL" id="KV918902">
    <property type="protein sequence ID" value="OSX75457.1"/>
    <property type="molecule type" value="Genomic_DNA"/>
</dbReference>
<dbReference type="Gene3D" id="3.10.490.10">
    <property type="entry name" value="Gamma-glutamyl cyclotransferase-like"/>
    <property type="match status" value="1"/>
</dbReference>
<reference evidence="4 5" key="1">
    <citation type="submission" date="2017-03" db="EMBL/GenBank/DDBJ databases">
        <title>WGS assembly of Porphyra umbilicalis.</title>
        <authorList>
            <person name="Brawley S.H."/>
            <person name="Blouin N.A."/>
            <person name="Ficko-Blean E."/>
            <person name="Wheeler G.L."/>
            <person name="Lohr M."/>
            <person name="Goodson H.V."/>
            <person name="Jenkins J.W."/>
            <person name="Blaby-Haas C.E."/>
            <person name="Helliwell K.E."/>
            <person name="Chan C."/>
            <person name="Marriage T."/>
            <person name="Bhattacharya D."/>
            <person name="Klein A.S."/>
            <person name="Badis Y."/>
            <person name="Brodie J."/>
            <person name="Cao Y."/>
            <person name="Collen J."/>
            <person name="Dittami S.M."/>
            <person name="Gachon C.M."/>
            <person name="Green B.R."/>
            <person name="Karpowicz S."/>
            <person name="Kim J.W."/>
            <person name="Kudahl U."/>
            <person name="Lin S."/>
            <person name="Michel G."/>
            <person name="Mittag M."/>
            <person name="Olson B.J."/>
            <person name="Pangilinan J."/>
            <person name="Peng Y."/>
            <person name="Qiu H."/>
            <person name="Shu S."/>
            <person name="Singer J.T."/>
            <person name="Smith A.G."/>
            <person name="Sprecher B.N."/>
            <person name="Wagner V."/>
            <person name="Wang W."/>
            <person name="Wang Z.-Y."/>
            <person name="Yan J."/>
            <person name="Yarish C."/>
            <person name="Zoeuner-Riek S."/>
            <person name="Zhuang Y."/>
            <person name="Zou Y."/>
            <person name="Lindquist E.A."/>
            <person name="Grimwood J."/>
            <person name="Barry K."/>
            <person name="Rokhsar D.S."/>
            <person name="Schmutz J."/>
            <person name="Stiller J.W."/>
            <person name="Grossman A.R."/>
            <person name="Prochnik S.E."/>
        </authorList>
    </citation>
    <scope>NUCLEOTIDE SEQUENCE [LARGE SCALE GENOMIC DNA]</scope>
    <source>
        <strain evidence="4">4086291</strain>
    </source>
</reference>
<dbReference type="SUPFAM" id="SSF110857">
    <property type="entry name" value="Gamma-glutamyl cyclotransferase-like"/>
    <property type="match status" value="1"/>
</dbReference>
<feature type="region of interest" description="Disordered" evidence="3">
    <location>
        <begin position="1"/>
        <end position="27"/>
    </location>
</feature>
<sequence length="256" mass="26364">MPPRPPPDATRTPLPPVAGGGSPPPTLPPVTPPVWLFGYGSLIWRPAIPHTATLDGYITPYRRAFYQASTDHRGTPDAPGRVVTLLSPPEGAPPVAAEDPSWRVYGRAFRLPDADAQAIMADVDVREQGGYTRTLVTVHAAAGGDDGGGDGGGGGGGGKGRLEGAICYVGDAANPMFRGGTPAERDDAAIAAIIDTAVGPSGPNDVYLVRLHEALASMGGDPHVAALVAHLRRRRAARGGTGGGRRWGGRGRVRLG</sequence>
<protein>
    <recommendedName>
        <fullName evidence="1">glutathione-specific gamma-glutamylcyclotransferase</fullName>
        <ecNumber evidence="1">4.3.2.7</ecNumber>
    </recommendedName>
</protein>
<dbReference type="InterPro" id="IPR013024">
    <property type="entry name" value="GGCT-like"/>
</dbReference>
<evidence type="ECO:0000256" key="1">
    <source>
        <dbReference type="ARBA" id="ARBA00012344"/>
    </source>
</evidence>
<accession>A0A1X6P3P3</accession>
<dbReference type="GO" id="GO:0061928">
    <property type="term" value="F:glutathione specific gamma-glutamylcyclotransferase activity"/>
    <property type="evidence" value="ECO:0007669"/>
    <property type="project" value="UniProtKB-EC"/>
</dbReference>
<keyword evidence="5" id="KW-1185">Reference proteome</keyword>
<organism evidence="4 5">
    <name type="scientific">Porphyra umbilicalis</name>
    <name type="common">Purple laver</name>
    <name type="synonym">Red alga</name>
    <dbReference type="NCBI Taxonomy" id="2786"/>
    <lineage>
        <taxon>Eukaryota</taxon>
        <taxon>Rhodophyta</taxon>
        <taxon>Bangiophyceae</taxon>
        <taxon>Bangiales</taxon>
        <taxon>Bangiaceae</taxon>
        <taxon>Porphyra</taxon>
    </lineage>
</organism>
<gene>
    <name evidence="4" type="ORF">BU14_0235s0006</name>
</gene>
<proteinExistence type="predicted"/>
<dbReference type="OrthoDB" id="1933483at2759"/>